<keyword evidence="2" id="KW-0238">DNA-binding</keyword>
<dbReference type="SMART" id="SM00345">
    <property type="entry name" value="HTH_GNTR"/>
    <property type="match status" value="1"/>
</dbReference>
<dbReference type="Proteomes" id="UP000233597">
    <property type="component" value="Unassembled WGS sequence"/>
</dbReference>
<evidence type="ECO:0000256" key="1">
    <source>
        <dbReference type="ARBA" id="ARBA00023015"/>
    </source>
</evidence>
<keyword evidence="3" id="KW-0804">Transcription</keyword>
<dbReference type="PANTHER" id="PTHR43537:SF24">
    <property type="entry name" value="GLUCONATE OPERON TRANSCRIPTIONAL REPRESSOR"/>
    <property type="match status" value="1"/>
</dbReference>
<protein>
    <submittedName>
        <fullName evidence="5">GntR family transcriptional regulator</fullName>
    </submittedName>
</protein>
<organism evidence="5 6">
    <name type="scientific">Thalassospira marina</name>
    <dbReference type="NCBI Taxonomy" id="2048283"/>
    <lineage>
        <taxon>Bacteria</taxon>
        <taxon>Pseudomonadati</taxon>
        <taxon>Pseudomonadota</taxon>
        <taxon>Alphaproteobacteria</taxon>
        <taxon>Rhodospirillales</taxon>
        <taxon>Thalassospiraceae</taxon>
        <taxon>Thalassospira</taxon>
    </lineage>
</organism>
<proteinExistence type="predicted"/>
<dbReference type="AlphaFoldDB" id="A0A2N3KXE5"/>
<reference evidence="5 6" key="1">
    <citation type="submission" date="2017-09" db="EMBL/GenBank/DDBJ databases">
        <title>Biodiversity and function of Thalassospira species in the particle-attached aromatic-hydrocarbon-degrading consortia from the surface seawater of the South China Sea.</title>
        <authorList>
            <person name="Dong C."/>
            <person name="Liu R."/>
            <person name="Shao Z."/>
        </authorList>
    </citation>
    <scope>NUCLEOTIDE SEQUENCE [LARGE SCALE GENOMIC DNA]</scope>
    <source>
        <strain evidence="5 6">CSC1P2</strain>
    </source>
</reference>
<evidence type="ECO:0000313" key="6">
    <source>
        <dbReference type="Proteomes" id="UP000233597"/>
    </source>
</evidence>
<evidence type="ECO:0000313" key="5">
    <source>
        <dbReference type="EMBL" id="PKR55187.1"/>
    </source>
</evidence>
<dbReference type="GO" id="GO:0003677">
    <property type="term" value="F:DNA binding"/>
    <property type="evidence" value="ECO:0007669"/>
    <property type="project" value="UniProtKB-KW"/>
</dbReference>
<evidence type="ECO:0000259" key="4">
    <source>
        <dbReference type="PROSITE" id="PS50949"/>
    </source>
</evidence>
<dbReference type="SMART" id="SM00895">
    <property type="entry name" value="FCD"/>
    <property type="match status" value="1"/>
</dbReference>
<dbReference type="Gene3D" id="1.10.10.10">
    <property type="entry name" value="Winged helix-like DNA-binding domain superfamily/Winged helix DNA-binding domain"/>
    <property type="match status" value="1"/>
</dbReference>
<gene>
    <name evidence="5" type="ORF">COO20_06960</name>
</gene>
<evidence type="ECO:0000256" key="2">
    <source>
        <dbReference type="ARBA" id="ARBA00023125"/>
    </source>
</evidence>
<dbReference type="SUPFAM" id="SSF48008">
    <property type="entry name" value="GntR ligand-binding domain-like"/>
    <property type="match status" value="1"/>
</dbReference>
<dbReference type="InterPro" id="IPR036388">
    <property type="entry name" value="WH-like_DNA-bd_sf"/>
</dbReference>
<dbReference type="RefSeq" id="WP_101265037.1">
    <property type="nucleotide sequence ID" value="NZ_NWTK01000003.1"/>
</dbReference>
<feature type="domain" description="HTH gntR-type" evidence="4">
    <location>
        <begin position="7"/>
        <end position="74"/>
    </location>
</feature>
<dbReference type="InterPro" id="IPR000524">
    <property type="entry name" value="Tscrpt_reg_HTH_GntR"/>
</dbReference>
<dbReference type="Pfam" id="PF00392">
    <property type="entry name" value="GntR"/>
    <property type="match status" value="1"/>
</dbReference>
<dbReference type="PROSITE" id="PS50949">
    <property type="entry name" value="HTH_GNTR"/>
    <property type="match status" value="1"/>
</dbReference>
<dbReference type="OrthoDB" id="9812290at2"/>
<sequence length="221" mass="24471">MPAQNSAPAVAQVCQTITRAIREGRLAPGQRLTEAEFTQRLSVSRPTVREAFRLLCSDGLLLSEPHRGVSVRQLTRRELDDLFVIRASLEALAVRLAAPILQKSPETLLAIQKGLDDAEQAGDLAEMSKYNIAFHQHFADVSGNVLLQSLLGRLANSVYWLQFRVLIADEQVLHTNAQHQEITKAILAGKGGDAADIMADHIDRSRQLVQWLDDSYFAPPK</sequence>
<dbReference type="PANTHER" id="PTHR43537">
    <property type="entry name" value="TRANSCRIPTIONAL REGULATOR, GNTR FAMILY"/>
    <property type="match status" value="1"/>
</dbReference>
<dbReference type="InterPro" id="IPR011711">
    <property type="entry name" value="GntR_C"/>
</dbReference>
<evidence type="ECO:0000256" key="3">
    <source>
        <dbReference type="ARBA" id="ARBA00023163"/>
    </source>
</evidence>
<dbReference type="Gene3D" id="1.20.120.530">
    <property type="entry name" value="GntR ligand-binding domain-like"/>
    <property type="match status" value="1"/>
</dbReference>
<dbReference type="Pfam" id="PF07729">
    <property type="entry name" value="FCD"/>
    <property type="match status" value="1"/>
</dbReference>
<keyword evidence="1" id="KW-0805">Transcription regulation</keyword>
<comment type="caution">
    <text evidence="5">The sequence shown here is derived from an EMBL/GenBank/DDBJ whole genome shotgun (WGS) entry which is preliminary data.</text>
</comment>
<dbReference type="InterPro" id="IPR036390">
    <property type="entry name" value="WH_DNA-bd_sf"/>
</dbReference>
<dbReference type="EMBL" id="NWTK01000003">
    <property type="protein sequence ID" value="PKR55187.1"/>
    <property type="molecule type" value="Genomic_DNA"/>
</dbReference>
<accession>A0A2N3KXE5</accession>
<name>A0A2N3KXE5_9PROT</name>
<dbReference type="CDD" id="cd07377">
    <property type="entry name" value="WHTH_GntR"/>
    <property type="match status" value="1"/>
</dbReference>
<dbReference type="InterPro" id="IPR008920">
    <property type="entry name" value="TF_FadR/GntR_C"/>
</dbReference>
<dbReference type="GO" id="GO:0003700">
    <property type="term" value="F:DNA-binding transcription factor activity"/>
    <property type="evidence" value="ECO:0007669"/>
    <property type="project" value="InterPro"/>
</dbReference>
<dbReference type="SUPFAM" id="SSF46785">
    <property type="entry name" value="Winged helix' DNA-binding domain"/>
    <property type="match status" value="1"/>
</dbReference>